<evidence type="ECO:0000256" key="2">
    <source>
        <dbReference type="ARBA" id="ARBA00001936"/>
    </source>
</evidence>
<reference evidence="11 12" key="1">
    <citation type="journal article" date="2012" name="Environ. Microbiol.">
        <title>The genome of the ammonia-oxidizing Candidatus Nitrososphaera gargensis: insights into metabolic versatility and environmental adaptations.</title>
        <authorList>
            <person name="Spang A."/>
            <person name="Poehlein A."/>
            <person name="Offre P."/>
            <person name="Zumbragel S."/>
            <person name="Haider S."/>
            <person name="Rychlik N."/>
            <person name="Nowka B."/>
            <person name="Schmeisser C."/>
            <person name="Lebedeva E.V."/>
            <person name="Rattei T."/>
            <person name="Bohm C."/>
            <person name="Schmid M."/>
            <person name="Galushko A."/>
            <person name="Hatzenpichler R."/>
            <person name="Weinmaier T."/>
            <person name="Daniel R."/>
            <person name="Schleper C."/>
            <person name="Spieck E."/>
            <person name="Streit W."/>
            <person name="Wagner M."/>
        </authorList>
    </citation>
    <scope>NUCLEOTIDE SEQUENCE [LARGE SCALE GENOMIC DNA]</scope>
    <source>
        <strain evidence="12">Ga9.2</strain>
    </source>
</reference>
<evidence type="ECO:0000256" key="9">
    <source>
        <dbReference type="RuleBase" id="RU003653"/>
    </source>
</evidence>
<dbReference type="GO" id="GO:0005737">
    <property type="term" value="C:cytoplasm"/>
    <property type="evidence" value="ECO:0007669"/>
    <property type="project" value="TreeGrafter"/>
</dbReference>
<feature type="binding site" evidence="8">
    <location>
        <position position="126"/>
    </location>
    <ligand>
        <name>substrate</name>
    </ligand>
</feature>
<feature type="binding site" evidence="8">
    <location>
        <position position="146"/>
    </location>
    <ligand>
        <name>a divalent metal cation</name>
        <dbReference type="ChEBI" id="CHEBI:60240"/>
        <label>1</label>
    </ligand>
</feature>
<dbReference type="EMBL" id="CP002408">
    <property type="protein sequence ID" value="AFU59054.1"/>
    <property type="molecule type" value="Genomic_DNA"/>
</dbReference>
<dbReference type="InterPro" id="IPR036390">
    <property type="entry name" value="WH_DNA-bd_sf"/>
</dbReference>
<evidence type="ECO:0000256" key="1">
    <source>
        <dbReference type="ARBA" id="ARBA00000294"/>
    </source>
</evidence>
<feature type="binding site" evidence="8">
    <location>
        <position position="346"/>
    </location>
    <ligand>
        <name>a divalent metal cation</name>
        <dbReference type="ChEBI" id="CHEBI:60240"/>
        <label>1</label>
    </ligand>
</feature>
<dbReference type="EC" id="3.4.11.18" evidence="8 9"/>
<organism evidence="11 12">
    <name type="scientific">Nitrososphaera gargensis (strain Ga9.2)</name>
    <dbReference type="NCBI Taxonomy" id="1237085"/>
    <lineage>
        <taxon>Archaea</taxon>
        <taxon>Nitrososphaerota</taxon>
        <taxon>Nitrososphaeria</taxon>
        <taxon>Nitrososphaerales</taxon>
        <taxon>Nitrososphaeraceae</taxon>
        <taxon>Nitrososphaera</taxon>
    </lineage>
</organism>
<dbReference type="PATRIC" id="fig|1237085.11.peg.2106"/>
<dbReference type="Gene3D" id="1.10.10.10">
    <property type="entry name" value="Winged helix-like DNA-binding domain superfamily/Winged helix DNA-binding domain"/>
    <property type="match status" value="1"/>
</dbReference>
<dbReference type="GO" id="GO:0004239">
    <property type="term" value="F:initiator methionyl aminopeptidase activity"/>
    <property type="evidence" value="ECO:0007669"/>
    <property type="project" value="UniProtKB-UniRule"/>
</dbReference>
<evidence type="ECO:0000313" key="11">
    <source>
        <dbReference type="EMBL" id="AFU59054.1"/>
    </source>
</evidence>
<dbReference type="GO" id="GO:0006508">
    <property type="term" value="P:proteolysis"/>
    <property type="evidence" value="ECO:0007669"/>
    <property type="project" value="UniProtKB-KW"/>
</dbReference>
<dbReference type="FunCoup" id="K0INA9">
    <property type="interactions" value="215"/>
</dbReference>
<comment type="cofactor">
    <cofactor evidence="8">
        <name>Co(2+)</name>
        <dbReference type="ChEBI" id="CHEBI:48828"/>
    </cofactor>
    <cofactor evidence="8">
        <name>Zn(2+)</name>
        <dbReference type="ChEBI" id="CHEBI:29105"/>
    </cofactor>
    <cofactor evidence="8">
        <name>Mn(2+)</name>
        <dbReference type="ChEBI" id="CHEBI:29035"/>
    </cofactor>
    <cofactor evidence="8">
        <name>Fe(2+)</name>
        <dbReference type="ChEBI" id="CHEBI:29033"/>
    </cofactor>
    <text evidence="8">Binds 2 divalent metal cations per subunit. Has a high-affinity and a low affinity metal-binding site. The true nature of the physiological cofactor is under debate. The enzyme is active with cobalt, zinc, manganese or divalent iron ions. Most likely, methionine aminopeptidases function as mononuclear Fe(2+)-metalloproteases under physiological conditions, and the catalytically relevant metal-binding site has been assigned to the histidine-containing high-affinity site.</text>
</comment>
<dbReference type="NCBIfam" id="TIGR00501">
    <property type="entry name" value="met_pdase_II"/>
    <property type="match status" value="1"/>
</dbReference>
<keyword evidence="5 8" id="KW-0645">Protease</keyword>
<feature type="binding site" evidence="8">
    <location>
        <position position="251"/>
    </location>
    <ligand>
        <name>a divalent metal cation</name>
        <dbReference type="ChEBI" id="CHEBI:60240"/>
        <label>2</label>
        <note>catalytic</note>
    </ligand>
</feature>
<dbReference type="Pfam" id="PF00557">
    <property type="entry name" value="Peptidase_M24"/>
    <property type="match status" value="1"/>
</dbReference>
<evidence type="ECO:0000313" key="12">
    <source>
        <dbReference type="Proteomes" id="UP000008037"/>
    </source>
</evidence>
<feature type="binding site" evidence="8">
    <location>
        <position position="225"/>
    </location>
    <ligand>
        <name>substrate</name>
    </ligand>
</feature>
<dbReference type="SUPFAM" id="SSF55920">
    <property type="entry name" value="Creatinase/aminopeptidase"/>
    <property type="match status" value="1"/>
</dbReference>
<keyword evidence="6 8" id="KW-0479">Metal-binding</keyword>
<dbReference type="InterPro" id="IPR002468">
    <property type="entry name" value="Pept_M24A_MAP2"/>
</dbReference>
<feature type="binding site" evidence="8">
    <location>
        <position position="346"/>
    </location>
    <ligand>
        <name>a divalent metal cation</name>
        <dbReference type="ChEBI" id="CHEBI:60240"/>
        <label>2</label>
        <note>catalytic</note>
    </ligand>
</feature>
<dbReference type="PROSITE" id="PS01202">
    <property type="entry name" value="MAP_2"/>
    <property type="match status" value="1"/>
</dbReference>
<evidence type="ECO:0000256" key="3">
    <source>
        <dbReference type="ARBA" id="ARBA00001954"/>
    </source>
</evidence>
<feature type="binding site" evidence="8">
    <location>
        <position position="157"/>
    </location>
    <ligand>
        <name>a divalent metal cation</name>
        <dbReference type="ChEBI" id="CHEBI:60240"/>
        <label>1</label>
    </ligand>
</feature>
<dbReference type="STRING" id="1237085.Ngar_c21230"/>
<dbReference type="Proteomes" id="UP000008037">
    <property type="component" value="Chromosome"/>
</dbReference>
<sequence length="361" mass="40475">MHSSNSFIMLTCLWFNIGIDEMTLLAYNDCRDYTSGKYIEQLFRSSLAPHNLYIMSMSTKKHRMNFVERYLQAGRIAAEVRESARKKYHVGSTLFEICESVEAQIRSMNGQPAFPVNTSLNEIAAHYTAEPNDATVVKEGDVLKIDIGVHIDGYIADTAVTVCYDPKYEALVKAAEAALGEAVRMARANTKASDIGRVIESTITKFGLRPIQNLSGHSLQQYTIHAGKSIPNIWTIGSSFTLVPNEAYAIEPFVTTKDGQGAVHEGKIKNIFGITSRKPVKDKEADNLLELIWSRFRTLPFALRWLTDKYDEKDLRRLVDVLIKKRNVHAYPILVEGHSRIVAQAEHTLIPTESGVNVITL</sequence>
<comment type="function">
    <text evidence="8 9">Removes the N-terminal methionine from nascent proteins. The N-terminal methionine is often cleaved when the second residue in the primary sequence is small and uncharged (Met-Ala-, Cys, Gly, Pro, Ser, Thr, or Val).</text>
</comment>
<dbReference type="HOGENOM" id="CLU_015857_7_0_2"/>
<dbReference type="PANTHER" id="PTHR45777:SF2">
    <property type="entry name" value="METHIONINE AMINOPEPTIDASE 2"/>
    <property type="match status" value="1"/>
</dbReference>
<evidence type="ECO:0000256" key="6">
    <source>
        <dbReference type="ARBA" id="ARBA00022723"/>
    </source>
</evidence>
<comment type="cofactor">
    <cofactor evidence="3">
        <name>Fe(2+)</name>
        <dbReference type="ChEBI" id="CHEBI:29033"/>
    </cofactor>
</comment>
<dbReference type="InterPro" id="IPR050247">
    <property type="entry name" value="Met_Aminopeptidase_Type2"/>
</dbReference>
<protein>
    <recommendedName>
        <fullName evidence="8 9">Methionine aminopeptidase</fullName>
        <shortName evidence="8">MAP</shortName>
        <shortName evidence="8">MetAP</shortName>
        <ecNumber evidence="8 9">3.4.11.18</ecNumber>
    </recommendedName>
    <alternativeName>
        <fullName evidence="8">Peptidase M</fullName>
    </alternativeName>
</protein>
<evidence type="ECO:0000259" key="10">
    <source>
        <dbReference type="Pfam" id="PF00557"/>
    </source>
</evidence>
<dbReference type="InterPro" id="IPR028595">
    <property type="entry name" value="MetAP_archaeal"/>
</dbReference>
<feature type="binding site" evidence="8">
    <location>
        <position position="157"/>
    </location>
    <ligand>
        <name>a divalent metal cation</name>
        <dbReference type="ChEBI" id="CHEBI:60240"/>
        <label>2</label>
        <note>catalytic</note>
    </ligand>
</feature>
<dbReference type="HAMAP" id="MF_01975">
    <property type="entry name" value="MetAP_2_arc"/>
    <property type="match status" value="1"/>
</dbReference>
<dbReference type="KEGG" id="nga:Ngar_c21230"/>
<dbReference type="PANTHER" id="PTHR45777">
    <property type="entry name" value="METHIONINE AMINOPEPTIDASE 2"/>
    <property type="match status" value="1"/>
</dbReference>
<dbReference type="InterPro" id="IPR036388">
    <property type="entry name" value="WH-like_DNA-bd_sf"/>
</dbReference>
<feature type="domain" description="Peptidase M24" evidence="10">
    <location>
        <begin position="69"/>
        <end position="264"/>
    </location>
</feature>
<keyword evidence="7 8" id="KW-0378">Hydrolase</keyword>
<dbReference type="PRINTS" id="PR00599">
    <property type="entry name" value="MAPEPTIDASE"/>
</dbReference>
<gene>
    <name evidence="8 11" type="primary">map</name>
    <name evidence="11" type="ordered locus">Ngar_c21230</name>
</gene>
<name>K0INA9_NITGG</name>
<evidence type="ECO:0000256" key="4">
    <source>
        <dbReference type="ARBA" id="ARBA00022438"/>
    </source>
</evidence>
<dbReference type="SUPFAM" id="SSF46785">
    <property type="entry name" value="Winged helix' DNA-binding domain"/>
    <property type="match status" value="1"/>
</dbReference>
<dbReference type="InParanoid" id="K0INA9"/>
<feature type="binding site" evidence="8">
    <location>
        <position position="217"/>
    </location>
    <ligand>
        <name>a divalent metal cation</name>
        <dbReference type="ChEBI" id="CHEBI:60240"/>
        <label>2</label>
        <note>catalytic</note>
    </ligand>
</feature>
<comment type="similarity">
    <text evidence="8">Belongs to the peptidase M24A family. Methionine aminopeptidase archaeal type 2 subfamily.</text>
</comment>
<comment type="cofactor">
    <cofactor evidence="2">
        <name>Mn(2+)</name>
        <dbReference type="ChEBI" id="CHEBI:29035"/>
    </cofactor>
</comment>
<evidence type="ECO:0000256" key="7">
    <source>
        <dbReference type="ARBA" id="ARBA00022801"/>
    </source>
</evidence>
<comment type="catalytic activity">
    <reaction evidence="1 8 9">
        <text>Release of N-terminal amino acids, preferentially methionine, from peptides and arylamides.</text>
        <dbReference type="EC" id="3.4.11.18"/>
    </reaction>
</comment>
<evidence type="ECO:0000256" key="8">
    <source>
        <dbReference type="HAMAP-Rule" id="MF_01975"/>
    </source>
</evidence>
<dbReference type="InterPro" id="IPR018349">
    <property type="entry name" value="Pept_M24A_MAP2_BS"/>
</dbReference>
<dbReference type="Gene3D" id="3.90.230.10">
    <property type="entry name" value="Creatinase/methionine aminopeptidase superfamily"/>
    <property type="match status" value="1"/>
</dbReference>
<dbReference type="AlphaFoldDB" id="K0INA9"/>
<keyword evidence="12" id="KW-1185">Reference proteome</keyword>
<proteinExistence type="inferred from homology"/>
<dbReference type="InterPro" id="IPR036005">
    <property type="entry name" value="Creatinase/aminopeptidase-like"/>
</dbReference>
<dbReference type="GO" id="GO:0070006">
    <property type="term" value="F:metalloaminopeptidase activity"/>
    <property type="evidence" value="ECO:0007669"/>
    <property type="project" value="UniProtKB-UniRule"/>
</dbReference>
<dbReference type="InterPro" id="IPR001714">
    <property type="entry name" value="Pept_M24_MAP"/>
</dbReference>
<dbReference type="InterPro" id="IPR000994">
    <property type="entry name" value="Pept_M24"/>
</dbReference>
<dbReference type="GO" id="GO:0046872">
    <property type="term" value="F:metal ion binding"/>
    <property type="evidence" value="ECO:0007669"/>
    <property type="project" value="UniProtKB-UniRule"/>
</dbReference>
<accession>K0INA9</accession>
<evidence type="ECO:0000256" key="5">
    <source>
        <dbReference type="ARBA" id="ARBA00022670"/>
    </source>
</evidence>
<keyword evidence="4 8" id="KW-0031">Aminopeptidase</keyword>
<comment type="subunit">
    <text evidence="8">Monomer.</text>
</comment>